<gene>
    <name evidence="2" type="ORF">BC781_103370</name>
</gene>
<evidence type="ECO:0000313" key="3">
    <source>
        <dbReference type="Proteomes" id="UP000245535"/>
    </source>
</evidence>
<accession>A0A315Z9V6</accession>
<protein>
    <submittedName>
        <fullName evidence="2">Methylmalonyl-CoA mutase metallochaperone MeaB</fullName>
    </submittedName>
</protein>
<dbReference type="NCBIfam" id="TIGR00750">
    <property type="entry name" value="lao"/>
    <property type="match status" value="1"/>
</dbReference>
<dbReference type="InterPro" id="IPR005129">
    <property type="entry name" value="GTPase_ArgK"/>
</dbReference>
<dbReference type="Gene3D" id="1.10.287.130">
    <property type="match status" value="1"/>
</dbReference>
<dbReference type="GO" id="GO:0005525">
    <property type="term" value="F:GTP binding"/>
    <property type="evidence" value="ECO:0007669"/>
    <property type="project" value="InterPro"/>
</dbReference>
<dbReference type="InterPro" id="IPR027417">
    <property type="entry name" value="P-loop_NTPase"/>
</dbReference>
<dbReference type="SUPFAM" id="SSF52540">
    <property type="entry name" value="P-loop containing nucleoside triphosphate hydrolases"/>
    <property type="match status" value="1"/>
</dbReference>
<reference evidence="2 3" key="1">
    <citation type="submission" date="2018-03" db="EMBL/GenBank/DDBJ databases">
        <title>Genomic Encyclopedia of Archaeal and Bacterial Type Strains, Phase II (KMG-II): from individual species to whole genera.</title>
        <authorList>
            <person name="Goeker M."/>
        </authorList>
    </citation>
    <scope>NUCLEOTIDE SEQUENCE [LARGE SCALE GENOMIC DNA]</scope>
    <source>
        <strain evidence="2 3">DSM 28229</strain>
    </source>
</reference>
<dbReference type="EMBL" id="QGDO01000003">
    <property type="protein sequence ID" value="PWJ42120.1"/>
    <property type="molecule type" value="Genomic_DNA"/>
</dbReference>
<comment type="similarity">
    <text evidence="1">Belongs to the SIMIBI class G3E GTPase family. ArgK/MeaB subfamily.</text>
</comment>
<dbReference type="GO" id="GO:0005737">
    <property type="term" value="C:cytoplasm"/>
    <property type="evidence" value="ECO:0007669"/>
    <property type="project" value="TreeGrafter"/>
</dbReference>
<dbReference type="Gene3D" id="1.20.5.170">
    <property type="match status" value="1"/>
</dbReference>
<proteinExistence type="inferred from homology"/>
<dbReference type="OrthoDB" id="9778292at2"/>
<dbReference type="PANTHER" id="PTHR23408:SF3">
    <property type="entry name" value="METHYLMALONIC ACIDURIA TYPE A PROTEIN, MITOCHONDRIAL"/>
    <property type="match status" value="1"/>
</dbReference>
<dbReference type="Gene3D" id="3.40.50.300">
    <property type="entry name" value="P-loop containing nucleotide triphosphate hydrolases"/>
    <property type="match status" value="1"/>
</dbReference>
<evidence type="ECO:0000313" key="2">
    <source>
        <dbReference type="EMBL" id="PWJ42120.1"/>
    </source>
</evidence>
<dbReference type="AlphaFoldDB" id="A0A315Z9V6"/>
<dbReference type="Pfam" id="PF03308">
    <property type="entry name" value="MeaB"/>
    <property type="match status" value="1"/>
</dbReference>
<comment type="caution">
    <text evidence="2">The sequence shown here is derived from an EMBL/GenBank/DDBJ whole genome shotgun (WGS) entry which is preliminary data.</text>
</comment>
<dbReference type="NCBIfam" id="NF006958">
    <property type="entry name" value="PRK09435.1"/>
    <property type="match status" value="1"/>
</dbReference>
<keyword evidence="3" id="KW-1185">Reference proteome</keyword>
<name>A0A315Z9V6_SEDFL</name>
<dbReference type="PANTHER" id="PTHR23408">
    <property type="entry name" value="METHYLMALONYL-COA MUTASE"/>
    <property type="match status" value="1"/>
</dbReference>
<dbReference type="CDD" id="cd03114">
    <property type="entry name" value="MMAA-like"/>
    <property type="match status" value="1"/>
</dbReference>
<dbReference type="GO" id="GO:0003924">
    <property type="term" value="F:GTPase activity"/>
    <property type="evidence" value="ECO:0007669"/>
    <property type="project" value="InterPro"/>
</dbReference>
<organism evidence="2 3">
    <name type="scientific">Sediminitomix flava</name>
    <dbReference type="NCBI Taxonomy" id="379075"/>
    <lineage>
        <taxon>Bacteria</taxon>
        <taxon>Pseudomonadati</taxon>
        <taxon>Bacteroidota</taxon>
        <taxon>Cytophagia</taxon>
        <taxon>Cytophagales</taxon>
        <taxon>Flammeovirgaceae</taxon>
        <taxon>Sediminitomix</taxon>
    </lineage>
</organism>
<sequence>MRKRNRLSAESYIKGILEGDRVILSRAITVIESNHPLDLPLADEILEGILPHTGNSLRIGITGVPGVGKSTFIESFGKTITTQGKKLAVLTIDPSSQRSKGSILGDKTRMEELSHDPLAYIRPSASGSTLGGVNQKTRETMLLCEAAGHEVILVETVGVGQSETAVHGMVDFFLLLMLAGAGDELQGMKKGIMEMADLLVITKADGDNKQKCKLAASNYRNALHLFPPTPSGWEPKVQLCSSVEKDGLEAIWETMDSYFNKVKINGYFQHKREEQHGQWLEESINAHLRNDFFSNLNVKSLFENIEPEVVHGKTAVSFAARKLLQTYKESTN</sequence>
<dbReference type="RefSeq" id="WP_109618780.1">
    <property type="nucleotide sequence ID" value="NZ_QGDO01000003.1"/>
</dbReference>
<dbReference type="Proteomes" id="UP000245535">
    <property type="component" value="Unassembled WGS sequence"/>
</dbReference>
<evidence type="ECO:0000256" key="1">
    <source>
        <dbReference type="ARBA" id="ARBA00009625"/>
    </source>
</evidence>